<keyword evidence="1" id="KW-1133">Transmembrane helix</keyword>
<dbReference type="NCBIfam" id="TIGR02595">
    <property type="entry name" value="PEP_CTERM"/>
    <property type="match status" value="1"/>
</dbReference>
<keyword evidence="1" id="KW-0812">Transmembrane</keyword>
<sequence>MLKPVKSMMVVLFAVVATHVQASQYAWSSIHGDDTDEWDRVANWWWGDGGQPSEAPGADDNVLIGAIFSNTQLDWPVMNTTVAVSNLFLGGGKGTPGKDGELTIESGANLTVGGAFRLGSDGGDSLGYTGTLYMTGGSMVSDVFAVGMNGSEGLAYLSGDASITVNTFFTFREEGTGTIYMADSSVLTVAGNKTGLANDRIMASVGGESISASYDGSSTTFTVIPEPATLGLVAAVGGTVLFIRRRFMM</sequence>
<feature type="signal peptide" evidence="2">
    <location>
        <begin position="1"/>
        <end position="22"/>
    </location>
</feature>
<feature type="chain" id="PRO_5025666205" description="PEP-CTERM protein-sorting domain-containing protein" evidence="2">
    <location>
        <begin position="23"/>
        <end position="249"/>
    </location>
</feature>
<dbReference type="EMBL" id="CAAHFG010000005">
    <property type="protein sequence ID" value="VGO17727.1"/>
    <property type="molecule type" value="Genomic_DNA"/>
</dbReference>
<feature type="transmembrane region" description="Helical" evidence="1">
    <location>
        <begin position="227"/>
        <end position="243"/>
    </location>
</feature>
<dbReference type="AlphaFoldDB" id="A0A6C2UDV7"/>
<dbReference type="RefSeq" id="WP_136083208.1">
    <property type="nucleotide sequence ID" value="NZ_CAAHFG010000005.1"/>
</dbReference>
<keyword evidence="4" id="KW-1185">Reference proteome</keyword>
<dbReference type="InterPro" id="IPR013424">
    <property type="entry name" value="Ice-binding_C"/>
</dbReference>
<evidence type="ECO:0000256" key="2">
    <source>
        <dbReference type="SAM" id="SignalP"/>
    </source>
</evidence>
<proteinExistence type="predicted"/>
<evidence type="ECO:0000313" key="3">
    <source>
        <dbReference type="EMBL" id="VGO17727.1"/>
    </source>
</evidence>
<accession>A0A6C2UDV7</accession>
<keyword evidence="1" id="KW-0472">Membrane</keyword>
<reference evidence="3 4" key="1">
    <citation type="submission" date="2019-04" db="EMBL/GenBank/DDBJ databases">
        <authorList>
            <person name="Van Vliet M D."/>
        </authorList>
    </citation>
    <scope>NUCLEOTIDE SEQUENCE [LARGE SCALE GENOMIC DNA]</scope>
    <source>
        <strain evidence="3 4">F1</strain>
    </source>
</reference>
<evidence type="ECO:0000313" key="4">
    <source>
        <dbReference type="Proteomes" id="UP000366872"/>
    </source>
</evidence>
<organism evidence="3 4">
    <name type="scientific">Pontiella desulfatans</name>
    <dbReference type="NCBI Taxonomy" id="2750659"/>
    <lineage>
        <taxon>Bacteria</taxon>
        <taxon>Pseudomonadati</taxon>
        <taxon>Kiritimatiellota</taxon>
        <taxon>Kiritimatiellia</taxon>
        <taxon>Kiritimatiellales</taxon>
        <taxon>Pontiellaceae</taxon>
        <taxon>Pontiella</taxon>
    </lineage>
</organism>
<dbReference type="Proteomes" id="UP000366872">
    <property type="component" value="Unassembled WGS sequence"/>
</dbReference>
<gene>
    <name evidence="3" type="ORF">PDESU_06329</name>
</gene>
<evidence type="ECO:0008006" key="5">
    <source>
        <dbReference type="Google" id="ProtNLM"/>
    </source>
</evidence>
<evidence type="ECO:0000256" key="1">
    <source>
        <dbReference type="SAM" id="Phobius"/>
    </source>
</evidence>
<name>A0A6C2UDV7_PONDE</name>
<protein>
    <recommendedName>
        <fullName evidence="5">PEP-CTERM protein-sorting domain-containing protein</fullName>
    </recommendedName>
</protein>
<keyword evidence="2" id="KW-0732">Signal</keyword>